<dbReference type="AlphaFoldDB" id="A0A9Y4NBF7"/>
<dbReference type="InterPro" id="IPR043136">
    <property type="entry name" value="B30.2/SPRY_sf"/>
</dbReference>
<name>A0A9Y4NBF7_9TELE</name>
<evidence type="ECO:0000313" key="3">
    <source>
        <dbReference type="Proteomes" id="UP000694891"/>
    </source>
</evidence>
<keyword evidence="3" id="KW-1185">Reference proteome</keyword>
<dbReference type="InterPro" id="IPR003879">
    <property type="entry name" value="Butyrophylin_SPRY"/>
</dbReference>
<gene>
    <name evidence="4" type="primary">LOC103367081</name>
</gene>
<proteinExistence type="predicted"/>
<evidence type="ECO:0000256" key="1">
    <source>
        <dbReference type="SAM" id="MobiDB-lite"/>
    </source>
</evidence>
<dbReference type="PRINTS" id="PR01407">
    <property type="entry name" value="BUTYPHLNCDUF"/>
</dbReference>
<organism evidence="3 4">
    <name type="scientific">Stegastes partitus</name>
    <name type="common">bicolor damselfish</name>
    <dbReference type="NCBI Taxonomy" id="144197"/>
    <lineage>
        <taxon>Eukaryota</taxon>
        <taxon>Metazoa</taxon>
        <taxon>Chordata</taxon>
        <taxon>Craniata</taxon>
        <taxon>Vertebrata</taxon>
        <taxon>Euteleostomi</taxon>
        <taxon>Actinopterygii</taxon>
        <taxon>Neopterygii</taxon>
        <taxon>Teleostei</taxon>
        <taxon>Neoteleostei</taxon>
        <taxon>Acanthomorphata</taxon>
        <taxon>Ovalentaria</taxon>
        <taxon>Pomacentridae</taxon>
        <taxon>Stegastes</taxon>
    </lineage>
</organism>
<dbReference type="RefSeq" id="XP_008293219.1">
    <property type="nucleotide sequence ID" value="XM_008294997.1"/>
</dbReference>
<accession>A0A9Y4NBF7</accession>
<dbReference type="InterPro" id="IPR001870">
    <property type="entry name" value="B30.2/SPRY"/>
</dbReference>
<dbReference type="PANTHER" id="PTHR24103">
    <property type="entry name" value="E3 UBIQUITIN-PROTEIN LIGASE TRIM"/>
    <property type="match status" value="1"/>
</dbReference>
<feature type="region of interest" description="Disordered" evidence="1">
    <location>
        <begin position="1"/>
        <end position="25"/>
    </location>
</feature>
<evidence type="ECO:0000259" key="2">
    <source>
        <dbReference type="PROSITE" id="PS50188"/>
    </source>
</evidence>
<dbReference type="InterPro" id="IPR013320">
    <property type="entry name" value="ConA-like_dom_sf"/>
</dbReference>
<dbReference type="Gene3D" id="2.60.120.920">
    <property type="match status" value="1"/>
</dbReference>
<dbReference type="PROSITE" id="PS50188">
    <property type="entry name" value="B302_SPRY"/>
    <property type="match status" value="1"/>
</dbReference>
<dbReference type="Proteomes" id="UP000694891">
    <property type="component" value="Unplaced"/>
</dbReference>
<dbReference type="SMART" id="SM00449">
    <property type="entry name" value="SPRY"/>
    <property type="match status" value="1"/>
</dbReference>
<dbReference type="SUPFAM" id="SSF49899">
    <property type="entry name" value="Concanavalin A-like lectins/glucanases"/>
    <property type="match status" value="1"/>
</dbReference>
<reference evidence="4" key="1">
    <citation type="submission" date="2025-08" db="UniProtKB">
        <authorList>
            <consortium name="RefSeq"/>
        </authorList>
    </citation>
    <scope>IDENTIFICATION</scope>
</reference>
<protein>
    <submittedName>
        <fullName evidence="4">Zinc finger protein RFP-like</fullName>
    </submittedName>
</protein>
<evidence type="ECO:0000313" key="4">
    <source>
        <dbReference type="RefSeq" id="XP_008293219.1"/>
    </source>
</evidence>
<dbReference type="GeneID" id="103367081"/>
<dbReference type="InterPro" id="IPR050143">
    <property type="entry name" value="TRIM/RBCC"/>
</dbReference>
<dbReference type="InterPro" id="IPR003877">
    <property type="entry name" value="SPRY_dom"/>
</dbReference>
<feature type="domain" description="B30.2/SPRY" evidence="2">
    <location>
        <begin position="61"/>
        <end position="252"/>
    </location>
</feature>
<sequence>MKSTDERARRRDDPEEKEKTELEKHNDRLQKWAVELENIKEEAVSKLWLPTKQRSWKTGSGSPKYIPNSVWQWILSASVPVHLDAASSDSSLVVSPDRLQVREATVSSATPSNNSQGFAKWPCVMGDVKISAGRYYWEVDVSPNGSWRIGVMSELSPRSQKYMTPEEGYWVLWKSSNLWACTNKATKLERVTLLQHIGVYVDVEEGQVSFYDVERRVHIYTFSDTFRHSLIPLFCCLDGKTVLKIKPPKMYRKH</sequence>
<dbReference type="Pfam" id="PF00622">
    <property type="entry name" value="SPRY"/>
    <property type="match status" value="1"/>
</dbReference>